<dbReference type="PANTHER" id="PTHR13227">
    <property type="entry name" value="EUKARYOTIC TRANSLATION INITIATION FACTOR 2A"/>
    <property type="match status" value="1"/>
</dbReference>
<dbReference type="OrthoDB" id="2194683at2759"/>
<feature type="domain" description="Translation initiation factor beta propellor-like" evidence="5">
    <location>
        <begin position="203"/>
        <end position="385"/>
    </location>
</feature>
<dbReference type="GO" id="GO:0003743">
    <property type="term" value="F:translation initiation factor activity"/>
    <property type="evidence" value="ECO:0007669"/>
    <property type="project" value="UniProtKB-KW"/>
</dbReference>
<comment type="caution">
    <text evidence="6">The sequence shown here is derived from an EMBL/GenBank/DDBJ whole genome shotgun (WGS) entry which is preliminary data.</text>
</comment>
<dbReference type="GO" id="GO:0043022">
    <property type="term" value="F:ribosome binding"/>
    <property type="evidence" value="ECO:0007669"/>
    <property type="project" value="TreeGrafter"/>
</dbReference>
<dbReference type="EMBL" id="LGUB01000007">
    <property type="protein sequence ID" value="KRH95061.1"/>
    <property type="molecule type" value="Genomic_DNA"/>
</dbReference>
<accession>A0A0R0M4K4</accession>
<dbReference type="GO" id="GO:0003729">
    <property type="term" value="F:mRNA binding"/>
    <property type="evidence" value="ECO:0007669"/>
    <property type="project" value="TreeGrafter"/>
</dbReference>
<evidence type="ECO:0000256" key="3">
    <source>
        <dbReference type="ARBA" id="ARBA00022737"/>
    </source>
</evidence>
<keyword evidence="3" id="KW-0677">Repeat</keyword>
<reference evidence="6 7" key="1">
    <citation type="submission" date="2015-07" db="EMBL/GenBank/DDBJ databases">
        <title>The genome of Pseudoloma neurophilia, a relevant intracellular parasite of the zebrafish.</title>
        <authorList>
            <person name="Ndikumana S."/>
            <person name="Pelin A."/>
            <person name="Sanders J."/>
            <person name="Corradi N."/>
        </authorList>
    </citation>
    <scope>NUCLEOTIDE SEQUENCE [LARGE SCALE GENOMIC DNA]</scope>
    <source>
        <strain evidence="6 7">MK1</strain>
    </source>
</reference>
<dbReference type="InterPro" id="IPR036322">
    <property type="entry name" value="WD40_repeat_dom_sf"/>
</dbReference>
<dbReference type="InterPro" id="IPR011387">
    <property type="entry name" value="TIF2A"/>
</dbReference>
<evidence type="ECO:0000259" key="5">
    <source>
        <dbReference type="Pfam" id="PF08662"/>
    </source>
</evidence>
<dbReference type="InterPro" id="IPR013979">
    <property type="entry name" value="TIF_beta_prop-like"/>
</dbReference>
<dbReference type="VEuPathDB" id="MicrosporidiaDB:M153_320006593"/>
<evidence type="ECO:0000313" key="6">
    <source>
        <dbReference type="EMBL" id="KRH95061.1"/>
    </source>
</evidence>
<protein>
    <submittedName>
        <fullName evidence="6">Putative translation initiation factor</fullName>
    </submittedName>
</protein>
<keyword evidence="4" id="KW-0648">Protein biosynthesis</keyword>
<organism evidence="6 7">
    <name type="scientific">Pseudoloma neurophilia</name>
    <dbReference type="NCBI Taxonomy" id="146866"/>
    <lineage>
        <taxon>Eukaryota</taxon>
        <taxon>Fungi</taxon>
        <taxon>Fungi incertae sedis</taxon>
        <taxon>Microsporidia</taxon>
        <taxon>Pseudoloma</taxon>
    </lineage>
</organism>
<dbReference type="GO" id="GO:0000049">
    <property type="term" value="F:tRNA binding"/>
    <property type="evidence" value="ECO:0007669"/>
    <property type="project" value="TreeGrafter"/>
</dbReference>
<sequence>MSAPELTGLISLSEKGLELGLNSQNNILPANLYKIIDDILVIGTDTAMKIYKIDFNQNFKTTLIWEKEYGRIRQLEIEKNSEEILIGCLLHTKELKLHSLLSKSTEIVQLIATYENVTSIKLSNQLLFVQFGRELVISHILGGELLERLRIQAVNEYFVGKGVFVVWTGQIVTIYKDHLNKQVTQRSMPPPANSVVSQIMTFTFAQVDSLEVKISPKGNFILICSTSTASGSYFGFKELYLFNLLEKNSKKVQLQNINFFEFVKGGYAVSYGVQPAKAGIFFYSGESKKIFKEGPRNRIYFNSEGNYVCFAGFDNMNGMIEIFNISSGKMVGSMRMLGASRIIWSPCNRFFAVAITNALKVENKIVVYDYFGREISRQDFKSLMDCEWIGKIESFKELVAPKEPVFYKEEKAYVPPSFGTLKRGTGKRN</sequence>
<evidence type="ECO:0000256" key="1">
    <source>
        <dbReference type="ARBA" id="ARBA00022540"/>
    </source>
</evidence>
<dbReference type="Pfam" id="PF08662">
    <property type="entry name" value="eIF2A"/>
    <property type="match status" value="1"/>
</dbReference>
<gene>
    <name evidence="6" type="ORF">M153_320006593</name>
</gene>
<proteinExistence type="predicted"/>
<name>A0A0R0M4K4_9MICR</name>
<evidence type="ECO:0000256" key="4">
    <source>
        <dbReference type="ARBA" id="ARBA00022917"/>
    </source>
</evidence>
<keyword evidence="2" id="KW-0853">WD repeat</keyword>
<evidence type="ECO:0000256" key="2">
    <source>
        <dbReference type="ARBA" id="ARBA00022574"/>
    </source>
</evidence>
<keyword evidence="1 6" id="KW-0396">Initiation factor</keyword>
<dbReference type="GO" id="GO:0022627">
    <property type="term" value="C:cytosolic small ribosomal subunit"/>
    <property type="evidence" value="ECO:0007669"/>
    <property type="project" value="TreeGrafter"/>
</dbReference>
<dbReference type="PANTHER" id="PTHR13227:SF0">
    <property type="entry name" value="EUKARYOTIC TRANSLATION INITIATION FACTOR 2A"/>
    <property type="match status" value="1"/>
</dbReference>
<dbReference type="Proteomes" id="UP000051530">
    <property type="component" value="Unassembled WGS sequence"/>
</dbReference>
<dbReference type="SUPFAM" id="SSF50978">
    <property type="entry name" value="WD40 repeat-like"/>
    <property type="match status" value="1"/>
</dbReference>
<evidence type="ECO:0000313" key="7">
    <source>
        <dbReference type="Proteomes" id="UP000051530"/>
    </source>
</evidence>
<dbReference type="AlphaFoldDB" id="A0A0R0M4K4"/>
<keyword evidence="7" id="KW-1185">Reference proteome</keyword>